<keyword evidence="3 4" id="KW-0479">Metal-binding</keyword>
<dbReference type="InterPro" id="IPR015867">
    <property type="entry name" value="N-reg_PII/ATP_PRibTrfase_C"/>
</dbReference>
<comment type="caution">
    <text evidence="5">The sequence shown here is derived from an EMBL/GenBank/DDBJ whole genome shotgun (WGS) entry which is preliminary data.</text>
</comment>
<proteinExistence type="inferred from homology"/>
<dbReference type="PIRSF" id="PIRSF037489">
    <property type="entry name" value="UCP037489_NIF3_YqfO"/>
    <property type="match status" value="1"/>
</dbReference>
<comment type="similarity">
    <text evidence="1 4">Belongs to the GTP cyclohydrolase I type 2/NIF3 family.</text>
</comment>
<protein>
    <recommendedName>
        <fullName evidence="2 4">GTP cyclohydrolase 1 type 2 homolog</fullName>
    </recommendedName>
</protein>
<evidence type="ECO:0000256" key="2">
    <source>
        <dbReference type="ARBA" id="ARBA00022112"/>
    </source>
</evidence>
<dbReference type="RefSeq" id="WP_306979310.1">
    <property type="nucleotide sequence ID" value="NZ_JAUSUA010000001.1"/>
</dbReference>
<reference evidence="5 6" key="1">
    <citation type="submission" date="2023-07" db="EMBL/GenBank/DDBJ databases">
        <title>Genomic Encyclopedia of Type Strains, Phase IV (KMG-IV): sequencing the most valuable type-strain genomes for metagenomic binning, comparative biology and taxonomic classification.</title>
        <authorList>
            <person name="Goeker M."/>
        </authorList>
    </citation>
    <scope>NUCLEOTIDE SEQUENCE [LARGE SCALE GENOMIC DNA]</scope>
    <source>
        <strain evidence="5 6">DSM 19154</strain>
    </source>
</reference>
<gene>
    <name evidence="5" type="ORF">J2S05_000332</name>
</gene>
<sequence length="373" mass="40820">MIKTATGNEIIEIFEKWSPQNLAVEGDRVGLMVGTLEKPVQRVMTALDVTEAVIDEAIAKEIDLLIAHHPLLFRPVKKIDTNTTQGRIIQKALQHELTIYAAHTNLDVAEGGVNDMLSDALSLNEVKVLAPTKDVSLKKLVVFVPETHAEAVCEALGEAGAGHIGAYSHCSYSLQGTGTFRPGDDSDPFIGEVGKQEYVQEARIETVVPETIVQDVLNVMHKVHPYEEVAYDLYSLDQPHQQLGLGRIGTLDQAVTLSTLAEKVKIAFQVDILRLIGDPNKRIQRVAILGGDGNKYVQMAMDKGADVLITGDIYYHTAIDAIEDGFALLDPGHNIEKIMKKGVADYLNKVVKEEGIEATIIASEVSTDPYQYI</sequence>
<dbReference type="EMBL" id="JAUSUA010000001">
    <property type="protein sequence ID" value="MDQ0205558.1"/>
    <property type="molecule type" value="Genomic_DNA"/>
</dbReference>
<dbReference type="SUPFAM" id="SSF102705">
    <property type="entry name" value="NIF3 (NGG1p interacting factor 3)-like"/>
    <property type="match status" value="1"/>
</dbReference>
<accession>A0ABT9YD52</accession>
<name>A0ABT9YD52_9BACI</name>
<evidence type="ECO:0000256" key="1">
    <source>
        <dbReference type="ARBA" id="ARBA00006964"/>
    </source>
</evidence>
<evidence type="ECO:0000256" key="4">
    <source>
        <dbReference type="PIRNR" id="PIRNR037489"/>
    </source>
</evidence>
<dbReference type="Proteomes" id="UP001225034">
    <property type="component" value="Unassembled WGS sequence"/>
</dbReference>
<dbReference type="PANTHER" id="PTHR13799:SF14">
    <property type="entry name" value="GTP CYCLOHYDROLASE 1 TYPE 2 HOMOLOG"/>
    <property type="match status" value="1"/>
</dbReference>
<dbReference type="InterPro" id="IPR017221">
    <property type="entry name" value="DUF34/NIF3_bac"/>
</dbReference>
<evidence type="ECO:0000313" key="6">
    <source>
        <dbReference type="Proteomes" id="UP001225034"/>
    </source>
</evidence>
<dbReference type="InterPro" id="IPR002678">
    <property type="entry name" value="DUF34/NIF3"/>
</dbReference>
<evidence type="ECO:0000256" key="3">
    <source>
        <dbReference type="ARBA" id="ARBA00022723"/>
    </source>
</evidence>
<dbReference type="Gene3D" id="3.30.70.120">
    <property type="match status" value="1"/>
</dbReference>
<dbReference type="InterPro" id="IPR036069">
    <property type="entry name" value="DUF34/NIF3_sf"/>
</dbReference>
<dbReference type="Gene3D" id="3.40.1390.30">
    <property type="entry name" value="NIF3 (NGG1p interacting factor 3)-like"/>
    <property type="match status" value="1"/>
</dbReference>
<keyword evidence="6" id="KW-1185">Reference proteome</keyword>
<dbReference type="PANTHER" id="PTHR13799">
    <property type="entry name" value="NGG1 INTERACTING FACTOR 3"/>
    <property type="match status" value="1"/>
</dbReference>
<evidence type="ECO:0000313" key="5">
    <source>
        <dbReference type="EMBL" id="MDQ0205558.1"/>
    </source>
</evidence>
<dbReference type="Pfam" id="PF01784">
    <property type="entry name" value="DUF34_NIF3"/>
    <property type="match status" value="1"/>
</dbReference>
<organism evidence="5 6">
    <name type="scientific">Alkalicoccobacillus murimartini</name>
    <dbReference type="NCBI Taxonomy" id="171685"/>
    <lineage>
        <taxon>Bacteria</taxon>
        <taxon>Bacillati</taxon>
        <taxon>Bacillota</taxon>
        <taxon>Bacilli</taxon>
        <taxon>Bacillales</taxon>
        <taxon>Bacillaceae</taxon>
        <taxon>Alkalicoccobacillus</taxon>
    </lineage>
</organism>
<dbReference type="NCBIfam" id="TIGR00486">
    <property type="entry name" value="YbgI_SA1388"/>
    <property type="match status" value="1"/>
</dbReference>